<feature type="domain" description="Glycoside hydrolase family 31 TIM barrel" evidence="4">
    <location>
        <begin position="278"/>
        <end position="615"/>
    </location>
</feature>
<dbReference type="Gene3D" id="2.60.40.1180">
    <property type="entry name" value="Golgi alpha-mannosidase II"/>
    <property type="match status" value="1"/>
</dbReference>
<dbReference type="GO" id="GO:0005975">
    <property type="term" value="P:carbohydrate metabolic process"/>
    <property type="evidence" value="ECO:0007669"/>
    <property type="project" value="InterPro"/>
</dbReference>
<dbReference type="AlphaFoldDB" id="A0A7W0DHE3"/>
<reference evidence="7 8" key="1">
    <citation type="submission" date="2020-07" db="EMBL/GenBank/DDBJ databases">
        <title>Streptomyces isolated from Indian soil.</title>
        <authorList>
            <person name="Mandal S."/>
            <person name="Maiti P.K."/>
        </authorList>
    </citation>
    <scope>NUCLEOTIDE SEQUENCE [LARGE SCALE GENOMIC DNA]</scope>
    <source>
        <strain evidence="7 8">PSKA28</strain>
    </source>
</reference>
<proteinExistence type="inferred from homology"/>
<evidence type="ECO:0000259" key="5">
    <source>
        <dbReference type="Pfam" id="PF13802"/>
    </source>
</evidence>
<evidence type="ECO:0000256" key="1">
    <source>
        <dbReference type="ARBA" id="ARBA00007806"/>
    </source>
</evidence>
<dbReference type="SUPFAM" id="SSF51011">
    <property type="entry name" value="Glycosyl hydrolase domain"/>
    <property type="match status" value="1"/>
</dbReference>
<comment type="caution">
    <text evidence="7">The sequence shown here is derived from an EMBL/GenBank/DDBJ whole genome shotgun (WGS) entry which is preliminary data.</text>
</comment>
<evidence type="ECO:0000259" key="4">
    <source>
        <dbReference type="Pfam" id="PF01055"/>
    </source>
</evidence>
<dbReference type="GO" id="GO:0004553">
    <property type="term" value="F:hydrolase activity, hydrolyzing O-glycosyl compounds"/>
    <property type="evidence" value="ECO:0007669"/>
    <property type="project" value="InterPro"/>
</dbReference>
<protein>
    <submittedName>
        <fullName evidence="7">Glycoside hydrolase family 31 protein</fullName>
    </submittedName>
</protein>
<dbReference type="SUPFAM" id="SSF51445">
    <property type="entry name" value="(Trans)glycosidases"/>
    <property type="match status" value="1"/>
</dbReference>
<evidence type="ECO:0000256" key="3">
    <source>
        <dbReference type="SAM" id="MobiDB-lite"/>
    </source>
</evidence>
<evidence type="ECO:0000259" key="6">
    <source>
        <dbReference type="Pfam" id="PF21365"/>
    </source>
</evidence>
<dbReference type="InterPro" id="IPR011013">
    <property type="entry name" value="Gal_mutarotase_sf_dom"/>
</dbReference>
<dbReference type="GO" id="GO:0030246">
    <property type="term" value="F:carbohydrate binding"/>
    <property type="evidence" value="ECO:0007669"/>
    <property type="project" value="InterPro"/>
</dbReference>
<accession>A0A7W0DHE3</accession>
<dbReference type="Proteomes" id="UP000545761">
    <property type="component" value="Unassembled WGS sequence"/>
</dbReference>
<dbReference type="EMBL" id="JACEHE010000001">
    <property type="protein sequence ID" value="MBA2944865.1"/>
    <property type="molecule type" value="Genomic_DNA"/>
</dbReference>
<gene>
    <name evidence="7" type="ORF">H1D24_03245</name>
</gene>
<keyword evidence="2" id="KW-0326">Glycosidase</keyword>
<dbReference type="InterPro" id="IPR025887">
    <property type="entry name" value="Glyco_hydro_31_N_dom"/>
</dbReference>
<dbReference type="Gene3D" id="3.20.20.80">
    <property type="entry name" value="Glycosidases"/>
    <property type="match status" value="1"/>
</dbReference>
<dbReference type="InterPro" id="IPR048395">
    <property type="entry name" value="Glyco_hydro_31_C"/>
</dbReference>
<comment type="similarity">
    <text evidence="1 2">Belongs to the glycosyl hydrolase 31 family.</text>
</comment>
<organism evidence="7 8">
    <name type="scientific">Streptomyces himalayensis subsp. himalayensis</name>
    <dbReference type="NCBI Taxonomy" id="2756131"/>
    <lineage>
        <taxon>Bacteria</taxon>
        <taxon>Bacillati</taxon>
        <taxon>Actinomycetota</taxon>
        <taxon>Actinomycetes</taxon>
        <taxon>Kitasatosporales</taxon>
        <taxon>Streptomycetaceae</taxon>
        <taxon>Streptomyces</taxon>
        <taxon>Streptomyces himalayensis</taxon>
    </lineage>
</organism>
<dbReference type="InterPro" id="IPR013780">
    <property type="entry name" value="Glyco_hydro_b"/>
</dbReference>
<dbReference type="PANTHER" id="PTHR43863">
    <property type="entry name" value="HYDROLASE, PUTATIVE (AFU_ORTHOLOGUE AFUA_1G03140)-RELATED"/>
    <property type="match status" value="1"/>
</dbReference>
<name>A0A7W0DHE3_9ACTN</name>
<dbReference type="CDD" id="cd14752">
    <property type="entry name" value="GH31_N"/>
    <property type="match status" value="1"/>
</dbReference>
<sequence length="717" mass="80046">MAPARPACHHTNRHIARAVTSHQPSHHSLRSTRVNQPAVPQPGEGSPSLAQSSPTIGTFRERDGALEWSGRQETVRIEPWGPGAIRVRARLGGPVLEGLPGALMDDPEPAQAVTVKIGDDEGQLTVGAITAHISAEGQIRFVRTDDGTELLAEERAHFWWPGARLYTPTGNGHHRLEQRFSAYEGEKLYGLGQHQHGRFDQKGTVQDLVQRNAEVTIPVLTSSRGYTLLWNSPAIGRVELADNGTRWVADSARQIDYWITAGAPADAQRRYSAATGRTPMLPEWAAGFWQCKLRYRTQDELLAVAREYKRRGLPISAIVCDFFHWTHLGDWKFDPAEWPDPAAMMRELDTLGIKLVVSVWPSVSPLSENHELMEQKRYFIGTQYSPMAHADWPDKEVASTVQVAFYDATNPEAREFVWSRVRDNYLEPYGIRAFWLDACEPELKPHFAENLRYYAGPGLEVGNLYPRENARTFYEGMRAAGETEAVTLNRSAWAGSQRYGAALWSGDIGTDFATLRRQIAAGLNTALSGIPWWNTDIGGFHGGDPDDPAYREVMVRWFQFGALSPLMRLHGFRDPGMPLGPDMTGGPNEVWSYGEENAAILEKYLHLRERLKPYVLEVMRAAHEEGLPVMRPLFLEFPEDETAWSVDDAYLFGPDLLVAPVLTAGATEWTVYLPAGARWTDAWTGEEYGGGTTVTVDAPLDRIPLFLRDGARLPVAE</sequence>
<dbReference type="Pfam" id="PF01055">
    <property type="entry name" value="Glyco_hydro_31_2nd"/>
    <property type="match status" value="1"/>
</dbReference>
<keyword evidence="2 7" id="KW-0378">Hydrolase</keyword>
<evidence type="ECO:0000256" key="2">
    <source>
        <dbReference type="RuleBase" id="RU361185"/>
    </source>
</evidence>
<dbReference type="SUPFAM" id="SSF74650">
    <property type="entry name" value="Galactose mutarotase-like"/>
    <property type="match status" value="1"/>
</dbReference>
<dbReference type="CDD" id="cd06591">
    <property type="entry name" value="GH31_xylosidase_XylS"/>
    <property type="match status" value="1"/>
</dbReference>
<dbReference type="PANTHER" id="PTHR43863:SF2">
    <property type="entry name" value="MALTASE-GLUCOAMYLASE"/>
    <property type="match status" value="1"/>
</dbReference>
<dbReference type="Pfam" id="PF13802">
    <property type="entry name" value="Gal_mutarotas_2"/>
    <property type="match status" value="1"/>
</dbReference>
<feature type="domain" description="Glycosyl hydrolase family 31 C-terminal" evidence="6">
    <location>
        <begin position="626"/>
        <end position="711"/>
    </location>
</feature>
<evidence type="ECO:0000313" key="7">
    <source>
        <dbReference type="EMBL" id="MBA2944865.1"/>
    </source>
</evidence>
<dbReference type="InterPro" id="IPR051816">
    <property type="entry name" value="Glycosyl_Hydrolase_31"/>
</dbReference>
<feature type="domain" description="Glycoside hydrolase family 31 N-terminal" evidence="5">
    <location>
        <begin position="75"/>
        <end position="235"/>
    </location>
</feature>
<dbReference type="Pfam" id="PF21365">
    <property type="entry name" value="Glyco_hydro_31_3rd"/>
    <property type="match status" value="1"/>
</dbReference>
<dbReference type="InterPro" id="IPR000322">
    <property type="entry name" value="Glyco_hydro_31_TIM"/>
</dbReference>
<evidence type="ECO:0000313" key="8">
    <source>
        <dbReference type="Proteomes" id="UP000545761"/>
    </source>
</evidence>
<dbReference type="Gene3D" id="2.60.40.1760">
    <property type="entry name" value="glycosyl hydrolase (family 31)"/>
    <property type="match status" value="1"/>
</dbReference>
<feature type="region of interest" description="Disordered" evidence="3">
    <location>
        <begin position="19"/>
        <end position="56"/>
    </location>
</feature>
<dbReference type="InterPro" id="IPR017853">
    <property type="entry name" value="GH"/>
</dbReference>